<organism evidence="1 2">
    <name type="scientific">Actinomadura rayongensis</name>
    <dbReference type="NCBI Taxonomy" id="1429076"/>
    <lineage>
        <taxon>Bacteria</taxon>
        <taxon>Bacillati</taxon>
        <taxon>Actinomycetota</taxon>
        <taxon>Actinomycetes</taxon>
        <taxon>Streptosporangiales</taxon>
        <taxon>Thermomonosporaceae</taxon>
        <taxon>Actinomadura</taxon>
    </lineage>
</organism>
<sequence length="70" mass="7709">MHKPARPEELPAPWTLWSRAAAMAALEAAIPYDGYPTFALHGPEVTHDDGGGNTWTLLRKPNRAVRETTV</sequence>
<accession>A0A6I4WE37</accession>
<dbReference type="RefSeq" id="WP_161103380.1">
    <property type="nucleotide sequence ID" value="NZ_JBHLYI010000010.1"/>
</dbReference>
<keyword evidence="2" id="KW-1185">Reference proteome</keyword>
<evidence type="ECO:0000313" key="2">
    <source>
        <dbReference type="Proteomes" id="UP000431901"/>
    </source>
</evidence>
<comment type="caution">
    <text evidence="1">The sequence shown here is derived from an EMBL/GenBank/DDBJ whole genome shotgun (WGS) entry which is preliminary data.</text>
</comment>
<dbReference type="EMBL" id="WUTW01000002">
    <property type="protein sequence ID" value="MXQ65264.1"/>
    <property type="molecule type" value="Genomic_DNA"/>
</dbReference>
<dbReference type="Proteomes" id="UP000431901">
    <property type="component" value="Unassembled WGS sequence"/>
</dbReference>
<reference evidence="1 2" key="1">
    <citation type="submission" date="2019-12" db="EMBL/GenBank/DDBJ databases">
        <title>Nocardia macrotermitis sp. nov. and Nocardia aurantia sp. nov., isolated from the gut of the fungus growing-termite Macrotermes natalensis.</title>
        <authorList>
            <person name="Christine B."/>
            <person name="Rene B."/>
        </authorList>
    </citation>
    <scope>NUCLEOTIDE SEQUENCE [LARGE SCALE GENOMIC DNA]</scope>
    <source>
        <strain evidence="1 2">DSM 102126</strain>
    </source>
</reference>
<gene>
    <name evidence="1" type="ORF">GQ466_14590</name>
</gene>
<dbReference type="AlphaFoldDB" id="A0A6I4WE37"/>
<proteinExistence type="predicted"/>
<protein>
    <submittedName>
        <fullName evidence="1">Uncharacterized protein</fullName>
    </submittedName>
</protein>
<dbReference type="OrthoDB" id="4507101at2"/>
<name>A0A6I4WE37_9ACTN</name>
<evidence type="ECO:0000313" key="1">
    <source>
        <dbReference type="EMBL" id="MXQ65264.1"/>
    </source>
</evidence>